<keyword evidence="1" id="KW-0472">Membrane</keyword>
<dbReference type="AlphaFoldDB" id="A0A842IT85"/>
<organism evidence="2 3">
    <name type="scientific">Winogradskyella flava</name>
    <dbReference type="NCBI Taxonomy" id="1884876"/>
    <lineage>
        <taxon>Bacteria</taxon>
        <taxon>Pseudomonadati</taxon>
        <taxon>Bacteroidota</taxon>
        <taxon>Flavobacteriia</taxon>
        <taxon>Flavobacteriales</taxon>
        <taxon>Flavobacteriaceae</taxon>
        <taxon>Winogradskyella</taxon>
    </lineage>
</organism>
<sequence length="212" mass="24853">MINAFRKIRKDMFKKKSFLSYILYAIGEIALIVVGILLALYLQNRNEENKVKETVSNTINMLKDEIDTNKNRIKRVQDYHIMVKDSLFKMSMPKSEKEIDGKLNFWKGMQTPRLQNAAFQTSIQSGIGKEFNPELLKALNGLYTYQDSYNEYSSQTTQIFFGTDLTDFKSFGKVMRSIQMSMNDLYWYEKELIEMLDHNLKQIDSLYPAIND</sequence>
<dbReference type="EMBL" id="JACLCP010000005">
    <property type="protein sequence ID" value="MBC2846382.1"/>
    <property type="molecule type" value="Genomic_DNA"/>
</dbReference>
<dbReference type="RefSeq" id="WP_185790093.1">
    <property type="nucleotide sequence ID" value="NZ_JACLCP010000005.1"/>
</dbReference>
<gene>
    <name evidence="2" type="ORF">H7F21_14850</name>
</gene>
<reference evidence="2" key="1">
    <citation type="submission" date="2020-08" db="EMBL/GenBank/DDBJ databases">
        <title>Winogradskyella ouciana sp. nov., isolated from the hadal seawater of the Mariana Trench.</title>
        <authorList>
            <person name="He X."/>
        </authorList>
    </citation>
    <scope>NUCLEOTIDE SEQUENCE [LARGE SCALE GENOMIC DNA]</scope>
    <source>
        <strain evidence="2">KCTC 52348</strain>
    </source>
</reference>
<evidence type="ECO:0000313" key="2">
    <source>
        <dbReference type="EMBL" id="MBC2846382.1"/>
    </source>
</evidence>
<evidence type="ECO:0000313" key="3">
    <source>
        <dbReference type="Proteomes" id="UP000533900"/>
    </source>
</evidence>
<name>A0A842IT85_9FLAO</name>
<protein>
    <submittedName>
        <fullName evidence="2">Uncharacterized protein</fullName>
    </submittedName>
</protein>
<evidence type="ECO:0000256" key="1">
    <source>
        <dbReference type="SAM" id="Phobius"/>
    </source>
</evidence>
<keyword evidence="3" id="KW-1185">Reference proteome</keyword>
<comment type="caution">
    <text evidence="2">The sequence shown here is derived from an EMBL/GenBank/DDBJ whole genome shotgun (WGS) entry which is preliminary data.</text>
</comment>
<dbReference type="Proteomes" id="UP000533900">
    <property type="component" value="Unassembled WGS sequence"/>
</dbReference>
<accession>A0A842IT85</accession>
<proteinExistence type="predicted"/>
<keyword evidence="1" id="KW-0812">Transmembrane</keyword>
<keyword evidence="1" id="KW-1133">Transmembrane helix</keyword>
<feature type="transmembrane region" description="Helical" evidence="1">
    <location>
        <begin position="21"/>
        <end position="42"/>
    </location>
</feature>